<protein>
    <submittedName>
        <fullName evidence="2">IS3 family transposase</fullName>
    </submittedName>
</protein>
<dbReference type="Pfam" id="PF13518">
    <property type="entry name" value="HTH_28"/>
    <property type="match status" value="2"/>
</dbReference>
<dbReference type="Gene3D" id="3.30.420.10">
    <property type="entry name" value="Ribonuclease H-like superfamily/Ribonuclease H"/>
    <property type="match status" value="1"/>
</dbReference>
<dbReference type="AlphaFoldDB" id="A0AAP9R3M5"/>
<dbReference type="Pfam" id="PF00665">
    <property type="entry name" value="rve"/>
    <property type="match status" value="1"/>
</dbReference>
<dbReference type="Pfam" id="PF13333">
    <property type="entry name" value="rve_2"/>
    <property type="match status" value="1"/>
</dbReference>
<sequence length="456" mass="53039">MSRSHYTFEQRLEVVMHYFTTDEGYRLTSARFNVPRTQVRIWVAAYDGYGEEGLKPRDKGVSVDPDTRVEAVKAVLTGQISQTQAATKFKVADAASIAKWVKVFKEHGEEGLRALRVGKRRAPHMIDDPVELEAALERSKDKRIQELQRKVRSLELRVLYPKKAESLSSVRDRVRVIDELRQHYPFDQLLQIAQIPRSTFYYHLKALKSPDKYGEIKCRIKEIYNENCGRYGYLRVTLALRQEAGRINHKVVQRLMNLLSLKAAIKVKRYSSWRGALGKTTDNVLKRNFKATRPNEKWVTDVTEFAVNGRKLYLSPIIDLFNNEVISYSISERPAMAMIDEMLDKAFAKLDEKSSPVLHSDQGWQYRNRWYQYQLRASGIVQSMSRKGNCLDNACAECFFGTLKSECFYLNKFSDIDELKLAITDYIHYYNTRRISLKLKGLSPIEYRLKTYPLRI</sequence>
<dbReference type="InterPro" id="IPR048020">
    <property type="entry name" value="Transpos_IS3"/>
</dbReference>
<dbReference type="PROSITE" id="PS50994">
    <property type="entry name" value="INTEGRASE"/>
    <property type="match status" value="1"/>
</dbReference>
<dbReference type="InterPro" id="IPR010921">
    <property type="entry name" value="Trp_repressor/repl_initiator"/>
</dbReference>
<dbReference type="Pfam" id="PF13276">
    <property type="entry name" value="HTH_21"/>
    <property type="match status" value="1"/>
</dbReference>
<feature type="domain" description="Integrase catalytic" evidence="1">
    <location>
        <begin position="290"/>
        <end position="452"/>
    </location>
</feature>
<dbReference type="GO" id="GO:0015074">
    <property type="term" value="P:DNA integration"/>
    <property type="evidence" value="ECO:0007669"/>
    <property type="project" value="InterPro"/>
</dbReference>
<dbReference type="InterPro" id="IPR036388">
    <property type="entry name" value="WH-like_DNA-bd_sf"/>
</dbReference>
<organism evidence="2 3">
    <name type="scientific">Klebsiella aerogenes</name>
    <name type="common">Enterobacter aerogenes</name>
    <dbReference type="NCBI Taxonomy" id="548"/>
    <lineage>
        <taxon>Bacteria</taxon>
        <taxon>Pseudomonadati</taxon>
        <taxon>Pseudomonadota</taxon>
        <taxon>Gammaproteobacteria</taxon>
        <taxon>Enterobacterales</taxon>
        <taxon>Enterobacteriaceae</taxon>
        <taxon>Klebsiella/Raoultella group</taxon>
        <taxon>Klebsiella</taxon>
    </lineage>
</organism>
<keyword evidence="2" id="KW-0614">Plasmid</keyword>
<dbReference type="EMBL" id="CP055905">
    <property type="protein sequence ID" value="QMR43164.1"/>
    <property type="molecule type" value="Genomic_DNA"/>
</dbReference>
<proteinExistence type="predicted"/>
<evidence type="ECO:0000259" key="1">
    <source>
        <dbReference type="PROSITE" id="PS50994"/>
    </source>
</evidence>
<geneLocation type="plasmid" evidence="3">
    <name>prhbstw-00938_2</name>
</geneLocation>
<dbReference type="InterPro" id="IPR036397">
    <property type="entry name" value="RNaseH_sf"/>
</dbReference>
<reference evidence="3" key="1">
    <citation type="submission" date="2020-06" db="EMBL/GenBank/DDBJ databases">
        <title>REHAB project genomes.</title>
        <authorList>
            <person name="Shaw L.P."/>
        </authorList>
    </citation>
    <scope>NUCLEOTIDE SEQUENCE [LARGE SCALE GENOMIC DNA]</scope>
    <source>
        <strain evidence="3">RHBSTW-00938</strain>
        <plasmid evidence="3">prhbstw-00938_2</plasmid>
    </source>
</reference>
<dbReference type="PANTHER" id="PTHR46889:SF4">
    <property type="entry name" value="TRANSPOSASE INSO FOR INSERTION SEQUENCE ELEMENT IS911B-RELATED"/>
    <property type="match status" value="1"/>
</dbReference>
<dbReference type="InterPro" id="IPR001584">
    <property type="entry name" value="Integrase_cat-core"/>
</dbReference>
<dbReference type="PANTHER" id="PTHR46889">
    <property type="entry name" value="TRANSPOSASE INSF FOR INSERTION SEQUENCE IS3B-RELATED"/>
    <property type="match status" value="1"/>
</dbReference>
<dbReference type="NCBIfam" id="NF033516">
    <property type="entry name" value="transpos_IS3"/>
    <property type="match status" value="1"/>
</dbReference>
<dbReference type="InterPro" id="IPR050900">
    <property type="entry name" value="Transposase_IS3/IS150/IS904"/>
</dbReference>
<dbReference type="GO" id="GO:0043565">
    <property type="term" value="F:sequence-specific DNA binding"/>
    <property type="evidence" value="ECO:0007669"/>
    <property type="project" value="InterPro"/>
</dbReference>
<evidence type="ECO:0000313" key="2">
    <source>
        <dbReference type="EMBL" id="QMR43164.1"/>
    </source>
</evidence>
<dbReference type="Gene3D" id="1.10.10.10">
    <property type="entry name" value="Winged helix-like DNA-binding domain superfamily/Winged helix DNA-binding domain"/>
    <property type="match status" value="2"/>
</dbReference>
<dbReference type="Proteomes" id="UP000514462">
    <property type="component" value="Plasmid pRHBSTW-00938_2"/>
</dbReference>
<dbReference type="FunFam" id="3.30.420.10:FF:000057">
    <property type="entry name" value="IS150, transposase orfB"/>
    <property type="match status" value="1"/>
</dbReference>
<dbReference type="InterPro" id="IPR025948">
    <property type="entry name" value="HTH-like_dom"/>
</dbReference>
<accession>A0AAP9R3M5</accession>
<gene>
    <name evidence="2" type="ORF">HV331_27245</name>
</gene>
<dbReference type="InterPro" id="IPR055247">
    <property type="entry name" value="InsJ-like_HTH"/>
</dbReference>
<dbReference type="InterPro" id="IPR012337">
    <property type="entry name" value="RNaseH-like_sf"/>
</dbReference>
<name>A0AAP9R3M5_KLEAE</name>
<dbReference type="RefSeq" id="WP_182015542.1">
    <property type="nucleotide sequence ID" value="NZ_CP055905.1"/>
</dbReference>
<dbReference type="SUPFAM" id="SSF53098">
    <property type="entry name" value="Ribonuclease H-like"/>
    <property type="match status" value="1"/>
</dbReference>
<evidence type="ECO:0000313" key="3">
    <source>
        <dbReference type="Proteomes" id="UP000514462"/>
    </source>
</evidence>
<dbReference type="SUPFAM" id="SSF48295">
    <property type="entry name" value="TrpR-like"/>
    <property type="match status" value="2"/>
</dbReference>